<feature type="transmembrane region" description="Helical" evidence="2">
    <location>
        <begin position="175"/>
        <end position="197"/>
    </location>
</feature>
<feature type="compositionally biased region" description="Basic residues" evidence="1">
    <location>
        <begin position="142"/>
        <end position="152"/>
    </location>
</feature>
<dbReference type="eggNOG" id="ENOG5033XKX">
    <property type="taxonomic scope" value="Bacteria"/>
</dbReference>
<keyword evidence="2" id="KW-0472">Membrane</keyword>
<dbReference type="OrthoDB" id="4991144at2"/>
<name>A0A1H0Y0L1_9MICO</name>
<dbReference type="RefSeq" id="WP_010155840.1">
    <property type="nucleotide sequence ID" value="NZ_FNKB01000001.1"/>
</dbReference>
<proteinExistence type="predicted"/>
<keyword evidence="2" id="KW-0812">Transmembrane</keyword>
<evidence type="ECO:0000256" key="2">
    <source>
        <dbReference type="SAM" id="Phobius"/>
    </source>
</evidence>
<reference evidence="3 4" key="1">
    <citation type="submission" date="2016-10" db="EMBL/GenBank/DDBJ databases">
        <authorList>
            <person name="de Groot N.N."/>
        </authorList>
    </citation>
    <scope>NUCLEOTIDE SEQUENCE [LARGE SCALE GENOMIC DNA]</scope>
    <source>
        <strain evidence="3 4">DSM 22788</strain>
    </source>
</reference>
<feature type="compositionally biased region" description="Low complexity" evidence="1">
    <location>
        <begin position="13"/>
        <end position="60"/>
    </location>
</feature>
<dbReference type="EMBL" id="FNKB01000001">
    <property type="protein sequence ID" value="SDQ08663.1"/>
    <property type="molecule type" value="Genomic_DNA"/>
</dbReference>
<keyword evidence="2" id="KW-1133">Transmembrane helix</keyword>
<feature type="region of interest" description="Disordered" evidence="1">
    <location>
        <begin position="1"/>
        <end position="166"/>
    </location>
</feature>
<gene>
    <name evidence="3" type="ORF">SAMN04488565_0399</name>
</gene>
<evidence type="ECO:0000256" key="1">
    <source>
        <dbReference type="SAM" id="MobiDB-lite"/>
    </source>
</evidence>
<accession>A0A1H0Y0L1</accession>
<evidence type="ECO:0000313" key="3">
    <source>
        <dbReference type="EMBL" id="SDQ08663.1"/>
    </source>
</evidence>
<protein>
    <submittedName>
        <fullName evidence="3">Uncharacterized protein</fullName>
    </submittedName>
</protein>
<dbReference type="Proteomes" id="UP000182690">
    <property type="component" value="Unassembled WGS sequence"/>
</dbReference>
<evidence type="ECO:0000313" key="4">
    <source>
        <dbReference type="Proteomes" id="UP000182690"/>
    </source>
</evidence>
<feature type="compositionally biased region" description="Polar residues" evidence="1">
    <location>
        <begin position="107"/>
        <end position="117"/>
    </location>
</feature>
<sequence>MTESRQPEPPAQQPEAQQQPGSPQQQPPQQQAGYPQGPGSPQQPEGWPQQPGHAHQQGYPQQPPGQPIQQPFGHPAQPPGVPNRYPGHPVQPPGVPNQQPGYPIQHSGASIQHVGSPNQPPGFPPTHQGLQQYAPGAPHPQHPQHQHQHPQHPHLPSPPPAAPPAPRKINVGKTLLFVALGVLLVVGIVVGLLFAAVNALGKWGSSVVDGAISGQSTAATVYVMNERPGWDAMETYVVGTLDTYSQAAEDGTIFDMTPNGRSVSSDYYAALLYQLTDLRSALRFAGSTMSTDAAELDDRIQAYVTEVEEIERRFAAGEDLDVTVQITDENGEVREYSGDRAPAEGPDGAPLASDPETYARGFAAQPDADGSYASAAQLLAAQFGREVSFDYSAVRQYCIESDPTGIAEAGFCAANPSVIYVNDTAPGYPQNLSSPAFIDVMKHELAHAVTFDTCGTPRPPITGTLTEGVTSSYAVLFFGADFDELQSRSETAPEYTMTEETDRIARALHDGQCS</sequence>
<dbReference type="STRING" id="1079994.SAMN04488565_0399"/>
<dbReference type="AlphaFoldDB" id="A0A1H0Y0L1"/>
<organism evidence="3 4">
    <name type="scientific">Leucobacter chromiiresistens</name>
    <dbReference type="NCBI Taxonomy" id="1079994"/>
    <lineage>
        <taxon>Bacteria</taxon>
        <taxon>Bacillati</taxon>
        <taxon>Actinomycetota</taxon>
        <taxon>Actinomycetes</taxon>
        <taxon>Micrococcales</taxon>
        <taxon>Microbacteriaceae</taxon>
        <taxon>Leucobacter</taxon>
    </lineage>
</organism>
<feature type="compositionally biased region" description="Pro residues" evidence="1">
    <location>
        <begin position="153"/>
        <end position="166"/>
    </location>
</feature>